<comment type="caution">
    <text evidence="5">The sequence shown here is derived from an EMBL/GenBank/DDBJ whole genome shotgun (WGS) entry which is preliminary data.</text>
</comment>
<dbReference type="AlphaFoldDB" id="A0A1G1VTA5"/>
<dbReference type="InterPro" id="IPR020084">
    <property type="entry name" value="NUDIX_hydrolase_CS"/>
</dbReference>
<dbReference type="SUPFAM" id="SSF55811">
    <property type="entry name" value="Nudix"/>
    <property type="match status" value="1"/>
</dbReference>
<dbReference type="Pfam" id="PF00293">
    <property type="entry name" value="NUDIX"/>
    <property type="match status" value="1"/>
</dbReference>
<comment type="cofactor">
    <cofactor evidence="1">
        <name>Mg(2+)</name>
        <dbReference type="ChEBI" id="CHEBI:18420"/>
    </cofactor>
</comment>
<gene>
    <name evidence="5" type="ORF">A2786_03775</name>
</gene>
<dbReference type="InterPro" id="IPR015797">
    <property type="entry name" value="NUDIX_hydrolase-like_dom_sf"/>
</dbReference>
<name>A0A1G1VTA5_9BACT</name>
<feature type="domain" description="Nudix hydrolase" evidence="4">
    <location>
        <begin position="9"/>
        <end position="144"/>
    </location>
</feature>
<keyword evidence="2 3" id="KW-0378">Hydrolase</keyword>
<dbReference type="PANTHER" id="PTHR43046">
    <property type="entry name" value="GDP-MANNOSE MANNOSYL HYDROLASE"/>
    <property type="match status" value="1"/>
</dbReference>
<dbReference type="PRINTS" id="PR00502">
    <property type="entry name" value="NUDIXFAMILY"/>
</dbReference>
<dbReference type="EMBL" id="MHCJ01000003">
    <property type="protein sequence ID" value="OGY18590.1"/>
    <property type="molecule type" value="Genomic_DNA"/>
</dbReference>
<dbReference type="PANTHER" id="PTHR43046:SF14">
    <property type="entry name" value="MUTT_NUDIX FAMILY PROTEIN"/>
    <property type="match status" value="1"/>
</dbReference>
<organism evidence="5 6">
    <name type="scientific">Candidatus Chisholmbacteria bacterium RIFCSPHIGHO2_01_FULL_52_32</name>
    <dbReference type="NCBI Taxonomy" id="1797591"/>
    <lineage>
        <taxon>Bacteria</taxon>
        <taxon>Candidatus Chisholmiibacteriota</taxon>
    </lineage>
</organism>
<reference evidence="5 6" key="1">
    <citation type="journal article" date="2016" name="Nat. Commun.">
        <title>Thousands of microbial genomes shed light on interconnected biogeochemical processes in an aquifer system.</title>
        <authorList>
            <person name="Anantharaman K."/>
            <person name="Brown C.T."/>
            <person name="Hug L.A."/>
            <person name="Sharon I."/>
            <person name="Castelle C.J."/>
            <person name="Probst A.J."/>
            <person name="Thomas B.C."/>
            <person name="Singh A."/>
            <person name="Wilkins M.J."/>
            <person name="Karaoz U."/>
            <person name="Brodie E.L."/>
            <person name="Williams K.H."/>
            <person name="Hubbard S.S."/>
            <person name="Banfield J.F."/>
        </authorList>
    </citation>
    <scope>NUCLEOTIDE SEQUENCE [LARGE SCALE GENOMIC DNA]</scope>
</reference>
<dbReference type="GO" id="GO:0016787">
    <property type="term" value="F:hydrolase activity"/>
    <property type="evidence" value="ECO:0007669"/>
    <property type="project" value="UniProtKB-KW"/>
</dbReference>
<evidence type="ECO:0000256" key="3">
    <source>
        <dbReference type="RuleBase" id="RU003476"/>
    </source>
</evidence>
<dbReference type="InterPro" id="IPR020476">
    <property type="entry name" value="Nudix_hydrolase"/>
</dbReference>
<evidence type="ECO:0000256" key="2">
    <source>
        <dbReference type="ARBA" id="ARBA00022801"/>
    </source>
</evidence>
<dbReference type="PROSITE" id="PS51462">
    <property type="entry name" value="NUDIX"/>
    <property type="match status" value="1"/>
</dbReference>
<dbReference type="InterPro" id="IPR000086">
    <property type="entry name" value="NUDIX_hydrolase_dom"/>
</dbReference>
<comment type="similarity">
    <text evidence="3">Belongs to the Nudix hydrolase family.</text>
</comment>
<evidence type="ECO:0000259" key="4">
    <source>
        <dbReference type="PROSITE" id="PS51462"/>
    </source>
</evidence>
<dbReference type="Gene3D" id="3.90.79.10">
    <property type="entry name" value="Nucleoside Triphosphate Pyrophosphohydrolase"/>
    <property type="match status" value="1"/>
</dbReference>
<dbReference type="PROSITE" id="PS00893">
    <property type="entry name" value="NUDIX_BOX"/>
    <property type="match status" value="1"/>
</dbReference>
<accession>A0A1G1VTA5</accession>
<protein>
    <recommendedName>
        <fullName evidence="4">Nudix hydrolase domain-containing protein</fullName>
    </recommendedName>
</protein>
<evidence type="ECO:0000313" key="6">
    <source>
        <dbReference type="Proteomes" id="UP000179233"/>
    </source>
</evidence>
<proteinExistence type="inferred from homology"/>
<evidence type="ECO:0000313" key="5">
    <source>
        <dbReference type="EMBL" id="OGY18590.1"/>
    </source>
</evidence>
<evidence type="ECO:0000256" key="1">
    <source>
        <dbReference type="ARBA" id="ARBA00001946"/>
    </source>
</evidence>
<dbReference type="Proteomes" id="UP000179233">
    <property type="component" value="Unassembled WGS sequence"/>
</dbReference>
<sequence length="160" mass="18218">MKMITGKDFIGVGCGAVVLNGKNEILLMKRNKKIANHRTTAGLWSIPGGEVEFGERVEDAVKRETMEEVGIEITIEEPIGHWDQILPKSRIHWHCVTFLCKVKKGIPKILEPEKFDQIKWFPLNRIPKDAGIAHVAAPLFLLGYMTKKEFSRRLRETPES</sequence>